<feature type="region of interest" description="Disordered" evidence="4">
    <location>
        <begin position="85"/>
        <end position="111"/>
    </location>
</feature>
<dbReference type="STRING" id="765915.A0A1Y2HST7"/>
<dbReference type="Proteomes" id="UP000193411">
    <property type="component" value="Unassembled WGS sequence"/>
</dbReference>
<reference evidence="5 6" key="1">
    <citation type="submission" date="2016-07" db="EMBL/GenBank/DDBJ databases">
        <title>Pervasive Adenine N6-methylation of Active Genes in Fungi.</title>
        <authorList>
            <consortium name="DOE Joint Genome Institute"/>
            <person name="Mondo S.J."/>
            <person name="Dannebaum R.O."/>
            <person name="Kuo R.C."/>
            <person name="Labutti K."/>
            <person name="Haridas S."/>
            <person name="Kuo A."/>
            <person name="Salamov A."/>
            <person name="Ahrendt S.R."/>
            <person name="Lipzen A."/>
            <person name="Sullivan W."/>
            <person name="Andreopoulos W.B."/>
            <person name="Clum A."/>
            <person name="Lindquist E."/>
            <person name="Daum C."/>
            <person name="Ramamoorthy G.K."/>
            <person name="Gryganskyi A."/>
            <person name="Culley D."/>
            <person name="Magnuson J.K."/>
            <person name="James T.Y."/>
            <person name="O'Malley M.A."/>
            <person name="Stajich J.E."/>
            <person name="Spatafora J.W."/>
            <person name="Visel A."/>
            <person name="Grigoriev I.V."/>
        </authorList>
    </citation>
    <scope>NUCLEOTIDE SEQUENCE [LARGE SCALE GENOMIC DNA]</scope>
    <source>
        <strain evidence="5 6">PL171</strain>
    </source>
</reference>
<evidence type="ECO:0000313" key="6">
    <source>
        <dbReference type="Proteomes" id="UP000193411"/>
    </source>
</evidence>
<dbReference type="InterPro" id="IPR001859">
    <property type="entry name" value="Ribosomal_P1/P2_euk"/>
</dbReference>
<comment type="similarity">
    <text evidence="1">Belongs to the eukaryotic ribosomal protein P1/P2 family.</text>
</comment>
<evidence type="ECO:0000256" key="3">
    <source>
        <dbReference type="ARBA" id="ARBA00023274"/>
    </source>
</evidence>
<dbReference type="GO" id="GO:0003735">
    <property type="term" value="F:structural constituent of ribosome"/>
    <property type="evidence" value="ECO:0007669"/>
    <property type="project" value="InterPro"/>
</dbReference>
<evidence type="ECO:0000256" key="4">
    <source>
        <dbReference type="SAM" id="MobiDB-lite"/>
    </source>
</evidence>
<gene>
    <name evidence="5" type="ORF">BCR44DRAFT_78183</name>
</gene>
<dbReference type="AlphaFoldDB" id="A0A1Y2HST7"/>
<sequence>MSINERAITYAALILADEGIEITADKLATITKAAGVEVDSIWFSLFAKALSTVSITDLLNNVGSGPAAGSAPAAAAGGASSGAAAAEAAPAAKEEEAKEESDEDMGFGLFD</sequence>
<evidence type="ECO:0000313" key="5">
    <source>
        <dbReference type="EMBL" id="ORZ36202.1"/>
    </source>
</evidence>
<keyword evidence="6" id="KW-1185">Reference proteome</keyword>
<dbReference type="Gene3D" id="1.10.10.1410">
    <property type="match status" value="1"/>
</dbReference>
<dbReference type="Pfam" id="PF00428">
    <property type="entry name" value="Ribosomal_60s"/>
    <property type="match status" value="1"/>
</dbReference>
<dbReference type="PANTHER" id="PTHR45696">
    <property type="entry name" value="60S ACIDIC RIBOSOMAL PROTEIN P1"/>
    <property type="match status" value="1"/>
</dbReference>
<dbReference type="CDD" id="cd05831">
    <property type="entry name" value="Ribosomal_P1"/>
    <property type="match status" value="1"/>
</dbReference>
<keyword evidence="2 5" id="KW-0689">Ribosomal protein</keyword>
<keyword evidence="3" id="KW-0687">Ribonucleoprotein</keyword>
<dbReference type="PRINTS" id="PR00456">
    <property type="entry name" value="RIBOSOMALP2"/>
</dbReference>
<evidence type="ECO:0000256" key="1">
    <source>
        <dbReference type="ARBA" id="ARBA00005436"/>
    </source>
</evidence>
<protein>
    <submittedName>
        <fullName evidence="5">60s acidic ribosomal protein-domain-containing protein</fullName>
    </submittedName>
</protein>
<dbReference type="GO" id="GO:0002181">
    <property type="term" value="P:cytoplasmic translation"/>
    <property type="evidence" value="ECO:0007669"/>
    <property type="project" value="TreeGrafter"/>
</dbReference>
<dbReference type="InterPro" id="IPR038716">
    <property type="entry name" value="P1/P2_N_sf"/>
</dbReference>
<organism evidence="5 6">
    <name type="scientific">Catenaria anguillulae PL171</name>
    <dbReference type="NCBI Taxonomy" id="765915"/>
    <lineage>
        <taxon>Eukaryota</taxon>
        <taxon>Fungi</taxon>
        <taxon>Fungi incertae sedis</taxon>
        <taxon>Blastocladiomycota</taxon>
        <taxon>Blastocladiomycetes</taxon>
        <taxon>Blastocladiales</taxon>
        <taxon>Catenariaceae</taxon>
        <taxon>Catenaria</taxon>
    </lineage>
</organism>
<proteinExistence type="inferred from homology"/>
<dbReference type="GO" id="GO:0022625">
    <property type="term" value="C:cytosolic large ribosomal subunit"/>
    <property type="evidence" value="ECO:0007669"/>
    <property type="project" value="TreeGrafter"/>
</dbReference>
<dbReference type="PANTHER" id="PTHR45696:SF10">
    <property type="entry name" value="LARGE RIBOSOMAL SUBUNIT PROTEIN P1"/>
    <property type="match status" value="1"/>
</dbReference>
<dbReference type="EMBL" id="MCFL01000018">
    <property type="protein sequence ID" value="ORZ36202.1"/>
    <property type="molecule type" value="Genomic_DNA"/>
</dbReference>
<accession>A0A1Y2HST7</accession>
<dbReference type="GO" id="GO:0030295">
    <property type="term" value="F:protein kinase activator activity"/>
    <property type="evidence" value="ECO:0007669"/>
    <property type="project" value="TreeGrafter"/>
</dbReference>
<dbReference type="GO" id="GO:0043021">
    <property type="term" value="F:ribonucleoprotein complex binding"/>
    <property type="evidence" value="ECO:0007669"/>
    <property type="project" value="TreeGrafter"/>
</dbReference>
<dbReference type="GO" id="GO:0006414">
    <property type="term" value="P:translational elongation"/>
    <property type="evidence" value="ECO:0007669"/>
    <property type="project" value="InterPro"/>
</dbReference>
<dbReference type="FunFam" id="1.10.10.1410:FF:000001">
    <property type="entry name" value="60S acidic ribosomal protein P1"/>
    <property type="match status" value="1"/>
</dbReference>
<dbReference type="OrthoDB" id="2194681at2759"/>
<dbReference type="HAMAP" id="MF_01478">
    <property type="entry name" value="Ribosomal_L12_arch"/>
    <property type="match status" value="1"/>
</dbReference>
<name>A0A1Y2HST7_9FUNG</name>
<dbReference type="InterPro" id="IPR027534">
    <property type="entry name" value="Ribosomal_P1/P2"/>
</dbReference>
<evidence type="ECO:0000256" key="2">
    <source>
        <dbReference type="ARBA" id="ARBA00022980"/>
    </source>
</evidence>
<comment type="caution">
    <text evidence="5">The sequence shown here is derived from an EMBL/GenBank/DDBJ whole genome shotgun (WGS) entry which is preliminary data.</text>
</comment>